<keyword evidence="3" id="KW-0472">Membrane</keyword>
<keyword evidence="5" id="KW-0813">Transport</keyword>
<evidence type="ECO:0000256" key="1">
    <source>
        <dbReference type="ARBA" id="ARBA00004370"/>
    </source>
</evidence>
<organism evidence="9 10">
    <name type="scientific">candidate division WOR-3 bacterium</name>
    <dbReference type="NCBI Taxonomy" id="2052148"/>
    <lineage>
        <taxon>Bacteria</taxon>
        <taxon>Bacteria division WOR-3</taxon>
    </lineage>
</organism>
<dbReference type="InterPro" id="IPR004846">
    <property type="entry name" value="T2SS/T3SS_dom"/>
</dbReference>
<dbReference type="PANTHER" id="PTHR30604:SF1">
    <property type="entry name" value="DNA UTILIZATION PROTEIN HOFQ"/>
    <property type="match status" value="1"/>
</dbReference>
<dbReference type="InterPro" id="IPR021731">
    <property type="entry name" value="AMIN_dom"/>
</dbReference>
<evidence type="ECO:0000313" key="9">
    <source>
        <dbReference type="EMBL" id="HAV92356.1"/>
    </source>
</evidence>
<dbReference type="Pfam" id="PF00263">
    <property type="entry name" value="Secretin"/>
    <property type="match status" value="1"/>
</dbReference>
<comment type="similarity">
    <text evidence="4">Belongs to the bacterial secretin family.</text>
</comment>
<evidence type="ECO:0000256" key="4">
    <source>
        <dbReference type="RuleBase" id="RU004003"/>
    </source>
</evidence>
<dbReference type="Gene3D" id="3.30.1370.130">
    <property type="match status" value="1"/>
</dbReference>
<dbReference type="AlphaFoldDB" id="A0A350H9Z0"/>
<reference evidence="9 10" key="1">
    <citation type="journal article" date="2018" name="Nat. Biotechnol.">
        <title>A standardized bacterial taxonomy based on genome phylogeny substantially revises the tree of life.</title>
        <authorList>
            <person name="Parks D.H."/>
            <person name="Chuvochina M."/>
            <person name="Waite D.W."/>
            <person name="Rinke C."/>
            <person name="Skarshewski A."/>
            <person name="Chaumeil P.A."/>
            <person name="Hugenholtz P."/>
        </authorList>
    </citation>
    <scope>NUCLEOTIDE SEQUENCE [LARGE SCALE GENOMIC DNA]</scope>
    <source>
        <strain evidence="9">UBA9956</strain>
    </source>
</reference>
<feature type="domain" description="AMIN" evidence="8">
    <location>
        <begin position="26"/>
        <end position="110"/>
    </location>
</feature>
<feature type="domain" description="Type II/III secretion system secretin-like" evidence="6">
    <location>
        <begin position="372"/>
        <end position="526"/>
    </location>
</feature>
<accession>A0A350H9Z0</accession>
<dbReference type="PRINTS" id="PR00811">
    <property type="entry name" value="BCTERIALGSPD"/>
</dbReference>
<feature type="domain" description="NolW-like" evidence="7">
    <location>
        <begin position="247"/>
        <end position="304"/>
    </location>
</feature>
<dbReference type="GO" id="GO:0009279">
    <property type="term" value="C:cell outer membrane"/>
    <property type="evidence" value="ECO:0007669"/>
    <property type="project" value="UniProtKB-SubCell"/>
</dbReference>
<comment type="caution">
    <text evidence="9">The sequence shown here is derived from an EMBL/GenBank/DDBJ whole genome shotgun (WGS) entry which is preliminary data.</text>
</comment>
<comment type="subcellular location">
    <subcellularLocation>
        <location evidence="5">Cell outer membrane</location>
    </subcellularLocation>
    <subcellularLocation>
        <location evidence="1">Membrane</location>
    </subcellularLocation>
</comment>
<dbReference type="Gene3D" id="3.30.1370.120">
    <property type="match status" value="1"/>
</dbReference>
<sequence length="529" mass="57781">MLRRIFLLTAVLFAVLNLSALGLLNDIEVSTVTGKTEVKLSLDKVANFTDFSITSPNVIVFDLIAIDNGLPGGFYTVENGSGVKSIEIIKDFETNFLRIMVEIDDKYQYSKEYRGNDIVITVDKSSISDMPVWKASLNSPTSKETSGSITDTKSEYLITLDVENADVVTLLRGIAEYVGVNLVMSNQVAGKVTVHVKDVPWKDLFDMVARLAGLTYDEYPNMIRVGTFTEFSKEQTAMQDALPLDIKVYKLEFAKPNVMAAALRPVLSKRGIITMDDRTNSIVVKDILDVHNKVLKIIEELDKKNIQVEIVVKVVEIYKTNAKSLGISWSLENVGYGQVVGGINLNESSPTGGTVNIGTLRDFAQINATLDAMEALGKSKTVSNPRITATNNTVAEILGGREFFITSTGADGAVTSAKYTVGTILNVVPHVNSTKDITLEIEAELSTVTNEDLGPTINITQAKTVQMVVDGETVVMGGFMLTEETRNESGLPLLRAIPIIGHLFKNDASTSSEKEVLIFITPHIIKDIE</sequence>
<dbReference type="GO" id="GO:0009306">
    <property type="term" value="P:protein secretion"/>
    <property type="evidence" value="ECO:0007669"/>
    <property type="project" value="InterPro"/>
</dbReference>
<evidence type="ECO:0000259" key="8">
    <source>
        <dbReference type="Pfam" id="PF11741"/>
    </source>
</evidence>
<dbReference type="Proteomes" id="UP000264062">
    <property type="component" value="Unassembled WGS sequence"/>
</dbReference>
<evidence type="ECO:0000256" key="3">
    <source>
        <dbReference type="ARBA" id="ARBA00023136"/>
    </source>
</evidence>
<dbReference type="Pfam" id="PF11741">
    <property type="entry name" value="AMIN"/>
    <property type="match status" value="1"/>
</dbReference>
<dbReference type="InterPro" id="IPR051808">
    <property type="entry name" value="Type_IV_pilus_biogenesis"/>
</dbReference>
<dbReference type="Pfam" id="PF03958">
    <property type="entry name" value="Secretin_N"/>
    <property type="match status" value="1"/>
</dbReference>
<dbReference type="PANTHER" id="PTHR30604">
    <property type="entry name" value="PROTEIN TRANSPORT PROTEIN HOFQ"/>
    <property type="match status" value="1"/>
</dbReference>
<name>A0A350H9Z0_UNCW3</name>
<evidence type="ECO:0000256" key="2">
    <source>
        <dbReference type="ARBA" id="ARBA00022729"/>
    </source>
</evidence>
<evidence type="ECO:0000259" key="7">
    <source>
        <dbReference type="Pfam" id="PF03958"/>
    </source>
</evidence>
<evidence type="ECO:0000259" key="6">
    <source>
        <dbReference type="Pfam" id="PF00263"/>
    </source>
</evidence>
<evidence type="ECO:0000256" key="5">
    <source>
        <dbReference type="RuleBase" id="RU004004"/>
    </source>
</evidence>
<dbReference type="InterPro" id="IPR001775">
    <property type="entry name" value="GspD/PilQ"/>
</dbReference>
<dbReference type="InterPro" id="IPR038591">
    <property type="entry name" value="NolW-like_sf"/>
</dbReference>
<gene>
    <name evidence="9" type="ORF">DCW38_04160</name>
</gene>
<dbReference type="Gene3D" id="2.60.40.3500">
    <property type="match status" value="1"/>
</dbReference>
<evidence type="ECO:0000313" key="10">
    <source>
        <dbReference type="Proteomes" id="UP000264062"/>
    </source>
</evidence>
<protein>
    <recommendedName>
        <fullName evidence="11">Secretin/TonB short N-terminal domain-containing protein</fullName>
    </recommendedName>
</protein>
<keyword evidence="2" id="KW-0732">Signal</keyword>
<dbReference type="EMBL" id="DMZY01000123">
    <property type="protein sequence ID" value="HAV92356.1"/>
    <property type="molecule type" value="Genomic_DNA"/>
</dbReference>
<proteinExistence type="inferred from homology"/>
<dbReference type="InterPro" id="IPR005644">
    <property type="entry name" value="NolW-like"/>
</dbReference>
<evidence type="ECO:0008006" key="11">
    <source>
        <dbReference type="Google" id="ProtNLM"/>
    </source>
</evidence>